<evidence type="ECO:0000259" key="2">
    <source>
        <dbReference type="PROSITE" id="PS50994"/>
    </source>
</evidence>
<accession>A0A834W045</accession>
<dbReference type="InterPro" id="IPR021109">
    <property type="entry name" value="Peptidase_aspartic_dom_sf"/>
</dbReference>
<protein>
    <submittedName>
        <fullName evidence="3">Putative gag-pol polyprotein</fullName>
    </submittedName>
</protein>
<dbReference type="GO" id="GO:0003676">
    <property type="term" value="F:nucleic acid binding"/>
    <property type="evidence" value="ECO:0007669"/>
    <property type="project" value="InterPro"/>
</dbReference>
<reference evidence="3" key="1">
    <citation type="submission" date="2020-09" db="EMBL/GenBank/DDBJ databases">
        <title>Genome-Enabled Discovery of Anthraquinone Biosynthesis in Senna tora.</title>
        <authorList>
            <person name="Kang S.-H."/>
            <person name="Pandey R.P."/>
            <person name="Lee C.-M."/>
            <person name="Sim J.-S."/>
            <person name="Jeong J.-T."/>
            <person name="Choi B.-S."/>
            <person name="Jung M."/>
            <person name="Ginzburg D."/>
            <person name="Zhao K."/>
            <person name="Won S.Y."/>
            <person name="Oh T.-J."/>
            <person name="Yu Y."/>
            <person name="Kim N.-H."/>
            <person name="Lee O.R."/>
            <person name="Lee T.-H."/>
            <person name="Bashyal P."/>
            <person name="Kim T.-S."/>
            <person name="Lee W.-H."/>
            <person name="Kawkins C."/>
            <person name="Kim C.-K."/>
            <person name="Kim J.S."/>
            <person name="Ahn B.O."/>
            <person name="Rhee S.Y."/>
            <person name="Sohng J.K."/>
        </authorList>
    </citation>
    <scope>NUCLEOTIDE SEQUENCE</scope>
    <source>
        <tissue evidence="3">Leaf</tissue>
    </source>
</reference>
<comment type="caution">
    <text evidence="3">The sequence shown here is derived from an EMBL/GenBank/DDBJ whole genome shotgun (WGS) entry which is preliminary data.</text>
</comment>
<feature type="compositionally biased region" description="Basic and acidic residues" evidence="1">
    <location>
        <begin position="69"/>
        <end position="78"/>
    </location>
</feature>
<dbReference type="Gene3D" id="2.40.70.10">
    <property type="entry name" value="Acid Proteases"/>
    <property type="match status" value="1"/>
</dbReference>
<dbReference type="OrthoDB" id="538476at2759"/>
<organism evidence="3 4">
    <name type="scientific">Senna tora</name>
    <dbReference type="NCBI Taxonomy" id="362788"/>
    <lineage>
        <taxon>Eukaryota</taxon>
        <taxon>Viridiplantae</taxon>
        <taxon>Streptophyta</taxon>
        <taxon>Embryophyta</taxon>
        <taxon>Tracheophyta</taxon>
        <taxon>Spermatophyta</taxon>
        <taxon>Magnoliopsida</taxon>
        <taxon>eudicotyledons</taxon>
        <taxon>Gunneridae</taxon>
        <taxon>Pentapetalae</taxon>
        <taxon>rosids</taxon>
        <taxon>fabids</taxon>
        <taxon>Fabales</taxon>
        <taxon>Fabaceae</taxon>
        <taxon>Caesalpinioideae</taxon>
        <taxon>Cassia clade</taxon>
        <taxon>Senna</taxon>
    </lineage>
</organism>
<dbReference type="InterPro" id="IPR041588">
    <property type="entry name" value="Integrase_H2C2"/>
</dbReference>
<dbReference type="CDD" id="cd00303">
    <property type="entry name" value="retropepsin_like"/>
    <property type="match status" value="1"/>
</dbReference>
<dbReference type="GO" id="GO:0015074">
    <property type="term" value="P:DNA integration"/>
    <property type="evidence" value="ECO:0007669"/>
    <property type="project" value="InterPro"/>
</dbReference>
<dbReference type="Pfam" id="PF00665">
    <property type="entry name" value="rve"/>
    <property type="match status" value="1"/>
</dbReference>
<gene>
    <name evidence="3" type="ORF">G2W53_044633</name>
</gene>
<dbReference type="InterPro" id="IPR012337">
    <property type="entry name" value="RNaseH-like_sf"/>
</dbReference>
<dbReference type="EMBL" id="JAAIUW010000131">
    <property type="protein sequence ID" value="KAF7800886.1"/>
    <property type="molecule type" value="Genomic_DNA"/>
</dbReference>
<feature type="region of interest" description="Disordered" evidence="1">
    <location>
        <begin position="40"/>
        <end position="79"/>
    </location>
</feature>
<dbReference type="Gene3D" id="1.10.340.70">
    <property type="match status" value="1"/>
</dbReference>
<evidence type="ECO:0000256" key="1">
    <source>
        <dbReference type="SAM" id="MobiDB-lite"/>
    </source>
</evidence>
<dbReference type="Proteomes" id="UP000634136">
    <property type="component" value="Unassembled WGS sequence"/>
</dbReference>
<feature type="domain" description="Integrase catalytic" evidence="2">
    <location>
        <begin position="596"/>
        <end position="807"/>
    </location>
</feature>
<dbReference type="AlphaFoldDB" id="A0A834W045"/>
<keyword evidence="4" id="KW-1185">Reference proteome</keyword>
<evidence type="ECO:0000313" key="3">
    <source>
        <dbReference type="EMBL" id="KAF7800886.1"/>
    </source>
</evidence>
<dbReference type="PROSITE" id="PS50994">
    <property type="entry name" value="INTEGRASE"/>
    <property type="match status" value="1"/>
</dbReference>
<evidence type="ECO:0000313" key="4">
    <source>
        <dbReference type="Proteomes" id="UP000634136"/>
    </source>
</evidence>
<dbReference type="Pfam" id="PF17921">
    <property type="entry name" value="Integrase_H2C2"/>
    <property type="match status" value="1"/>
</dbReference>
<dbReference type="InterPro" id="IPR005162">
    <property type="entry name" value="Retrotrans_gag_dom"/>
</dbReference>
<feature type="compositionally biased region" description="Basic and acidic residues" evidence="1">
    <location>
        <begin position="255"/>
        <end position="273"/>
    </location>
</feature>
<dbReference type="SUPFAM" id="SSF53098">
    <property type="entry name" value="Ribonuclease H-like"/>
    <property type="match status" value="1"/>
</dbReference>
<dbReference type="PANTHER" id="PTHR35046">
    <property type="entry name" value="ZINC KNUCKLE (CCHC-TYPE) FAMILY PROTEIN"/>
    <property type="match status" value="1"/>
</dbReference>
<sequence length="825" mass="94666">MSGEETNKDDFNTDPKLFMKAIRDEFLKLKMEIAEEIAELKGSKASSSDEETHRPRSSSSRGKRRHAKRDVAEPDPKIKYPTFKGNINPDLYLDWEMKFEQIFRMNDWSEEKKVKLASFQFSDFAIVWWEDLQLKRRLKGKGPPRTWEKLKKLMRKKYVPSYYYRELNRKLRMFTQGSLAVDEYVHELDLLKMRAGVQEGEEASMTRIIDGLRGEIRDKVDMYTFVDKEELVHKAIKVEKRIKEKHSKSSSSGWKDSKSTSRWKDSKAKKDDVNFHIKPRRNPSLKLMVGHIASQCPNKRAMILKDNGECESAHSSEGDDDMPSLETDSELEIDEAEPVKGEVLVARRALNMQLKEDHEQEQRELIFHTRCFIKNKVCSMVIDSGSVTNVASTLLVDKLDLPTMKHPKPYKLQWLNDSAEAKVTKQVLISFSIGNYHTEVLCDVVPMLAGHLLLGRPWQFDSRAHHDCYKNCYSVPFNGKIIVLKPLGPREAYEDQIWSACEKHGMQDFYRCDGFLFKKDKLCIPNCSMRELLVIETHGGGLMGHFGVDKTLALLHEHFYWPKMRKYVVSVCAKCVTCKHAKSKVQPHGLYSPLPVPSQPWVDISMDFVLGLPRSQSGKDSIFVVVDRFSKMAHFIACSKTNDAVHVADLFFKEIVRLHGMPKTIVSDRDVKFLSHFWRTLWSKLGTKAVHSSTSFSPFEIVYGFNPLTPLDMLPLPSSEQTNLDGKKKAEFVQGLHAKSTQGWKTNTLKDPLQGIGGPMTRARTKAMKEALNCFIRDLKELEPNYIKESTINMSSKSPRKVVTMLKAQQDDVQGLCGVHMEELT</sequence>
<dbReference type="PANTHER" id="PTHR35046:SF9">
    <property type="entry name" value="RNA-DIRECTED DNA POLYMERASE"/>
    <property type="match status" value="1"/>
</dbReference>
<name>A0A834W045_9FABA</name>
<dbReference type="FunFam" id="1.10.340.70:FF:000001">
    <property type="entry name" value="Retrovirus-related Pol polyprotein from transposon gypsy-like Protein"/>
    <property type="match status" value="1"/>
</dbReference>
<dbReference type="InterPro" id="IPR001584">
    <property type="entry name" value="Integrase_cat-core"/>
</dbReference>
<dbReference type="InterPro" id="IPR036397">
    <property type="entry name" value="RNaseH_sf"/>
</dbReference>
<proteinExistence type="predicted"/>
<dbReference type="Gene3D" id="3.30.420.10">
    <property type="entry name" value="Ribonuclease H-like superfamily/Ribonuclease H"/>
    <property type="match status" value="1"/>
</dbReference>
<dbReference type="Pfam" id="PF03732">
    <property type="entry name" value="Retrotrans_gag"/>
    <property type="match status" value="1"/>
</dbReference>
<feature type="region of interest" description="Disordered" evidence="1">
    <location>
        <begin position="242"/>
        <end position="273"/>
    </location>
</feature>